<sequence length="286" mass="33528">MAEEIKKIFNSQFHQQVEGDLNNIILRDDAKRAFELADLIEKILSKHRVEFQEDEAEREFYHRIMIKAKFIALPLLDNADALDLLKNYFLWQFRIPDYDVISKINSKLAAIIIMEERDLYKEELRKALMNNGEMISNTASIRKIRDWIKDYTAQVGPGPADNVERRQYFTDLTKNKEIDETHRRQLELLLTLYELLKYPSSTPLGHEEAYIFDIGGQRQIFNRGQLVDLKIADKEEYERVAGILNSMKEETGMEDTLKELKDLAGQYPAGSLERRAVEEEIRKIKN</sequence>
<dbReference type="EMBL" id="PFAR01000052">
    <property type="protein sequence ID" value="PIR92778.1"/>
    <property type="molecule type" value="Genomic_DNA"/>
</dbReference>
<name>A0A2H0V154_9BACT</name>
<comment type="caution">
    <text evidence="1">The sequence shown here is derived from an EMBL/GenBank/DDBJ whole genome shotgun (WGS) entry which is preliminary data.</text>
</comment>
<accession>A0A2H0V154</accession>
<organism evidence="1 2">
    <name type="scientific">Candidatus Falkowbacteria bacterium CG10_big_fil_rev_8_21_14_0_10_43_10</name>
    <dbReference type="NCBI Taxonomy" id="1974567"/>
    <lineage>
        <taxon>Bacteria</taxon>
        <taxon>Candidatus Falkowiibacteriota</taxon>
    </lineage>
</organism>
<dbReference type="Proteomes" id="UP000228626">
    <property type="component" value="Unassembled WGS sequence"/>
</dbReference>
<evidence type="ECO:0000313" key="2">
    <source>
        <dbReference type="Proteomes" id="UP000228626"/>
    </source>
</evidence>
<protein>
    <submittedName>
        <fullName evidence="1">Uncharacterized protein</fullName>
    </submittedName>
</protein>
<proteinExistence type="predicted"/>
<reference evidence="2" key="1">
    <citation type="submission" date="2017-09" db="EMBL/GenBank/DDBJ databases">
        <title>Depth-based differentiation of microbial function through sediment-hosted aquifers and enrichment of novel symbionts in the deep terrestrial subsurface.</title>
        <authorList>
            <person name="Probst A.J."/>
            <person name="Ladd B."/>
            <person name="Jarett J.K."/>
            <person name="Geller-Mcgrath D.E."/>
            <person name="Sieber C.M.K."/>
            <person name="Emerson J.B."/>
            <person name="Anantharaman K."/>
            <person name="Thomas B.C."/>
            <person name="Malmstrom R."/>
            <person name="Stieglmeier M."/>
            <person name="Klingl A."/>
            <person name="Woyke T."/>
            <person name="Ryan C.M."/>
            <person name="Banfield J.F."/>
        </authorList>
    </citation>
    <scope>NUCLEOTIDE SEQUENCE [LARGE SCALE GENOMIC DNA]</scope>
</reference>
<gene>
    <name evidence="1" type="ORF">COT99_04330</name>
</gene>
<evidence type="ECO:0000313" key="1">
    <source>
        <dbReference type="EMBL" id="PIR92778.1"/>
    </source>
</evidence>
<dbReference type="AlphaFoldDB" id="A0A2H0V154"/>